<accession>A0AAW8W252</accession>
<evidence type="ECO:0000256" key="1">
    <source>
        <dbReference type="SAM" id="Phobius"/>
    </source>
</evidence>
<keyword evidence="2" id="KW-0732">Signal</keyword>
<dbReference type="Proteomes" id="UP001254075">
    <property type="component" value="Unassembled WGS sequence"/>
</dbReference>
<comment type="caution">
    <text evidence="3">The sequence shown here is derived from an EMBL/GenBank/DDBJ whole genome shotgun (WGS) entry which is preliminary data.</text>
</comment>
<keyword evidence="1" id="KW-0472">Membrane</keyword>
<proteinExistence type="predicted"/>
<evidence type="ECO:0000313" key="3">
    <source>
        <dbReference type="EMBL" id="MDT7013394.1"/>
    </source>
</evidence>
<evidence type="ECO:0000313" key="4">
    <source>
        <dbReference type="Proteomes" id="UP001254075"/>
    </source>
</evidence>
<evidence type="ECO:0000256" key="2">
    <source>
        <dbReference type="SAM" id="SignalP"/>
    </source>
</evidence>
<dbReference type="AlphaFoldDB" id="A0AAW8W252"/>
<feature type="signal peptide" evidence="2">
    <location>
        <begin position="1"/>
        <end position="26"/>
    </location>
</feature>
<organism evidence="3 4">
    <name type="scientific">Levilactobacillus namurensis</name>
    <dbReference type="NCBI Taxonomy" id="380393"/>
    <lineage>
        <taxon>Bacteria</taxon>
        <taxon>Bacillati</taxon>
        <taxon>Bacillota</taxon>
        <taxon>Bacilli</taxon>
        <taxon>Lactobacillales</taxon>
        <taxon>Lactobacillaceae</taxon>
        <taxon>Levilactobacillus</taxon>
    </lineage>
</organism>
<name>A0AAW8W252_9LACO</name>
<feature type="transmembrane region" description="Helical" evidence="1">
    <location>
        <begin position="204"/>
        <end position="222"/>
    </location>
</feature>
<sequence length="265" mass="30359">MGVKRWLLGVIIGLCSLGLGSMTGQAATVVHDQAHLLTAQQREQIRTTNADWATSQHHPQLWVYTYRHLPGDGFLSGYDYSDPFKTPGNDLADRLRHREAQRTAPVYQSTGDSEYAVTSRQIRLEKHVSVIVVYPDNGWHTIISPSDDLTSSISDLQRWWITSRLPNKQGTGKSAMKFFNRYAHYIDHHVANVKKIKPGMSGDLLTFLILTPLLLCGIIWFFHDFHDTLRTIADHPSNDYYGAWTSYMFGRWIGGDHDDHDDYRW</sequence>
<reference evidence="3" key="1">
    <citation type="submission" date="2023-08" db="EMBL/GenBank/DDBJ databases">
        <authorList>
            <person name="Page C.A."/>
            <person name="Perez-Diaz I.M."/>
        </authorList>
    </citation>
    <scope>NUCLEOTIDE SEQUENCE</scope>
    <source>
        <strain evidence="3">3.8.38</strain>
    </source>
</reference>
<feature type="chain" id="PRO_5043723601" evidence="2">
    <location>
        <begin position="27"/>
        <end position="265"/>
    </location>
</feature>
<dbReference type="EMBL" id="JAVLAM010000001">
    <property type="protein sequence ID" value="MDT7013394.1"/>
    <property type="molecule type" value="Genomic_DNA"/>
</dbReference>
<protein>
    <submittedName>
        <fullName evidence="3">Uncharacterized protein</fullName>
    </submittedName>
</protein>
<keyword evidence="1" id="KW-0812">Transmembrane</keyword>
<keyword evidence="1" id="KW-1133">Transmembrane helix</keyword>
<dbReference type="RefSeq" id="WP_313844553.1">
    <property type="nucleotide sequence ID" value="NZ_JAVLAM010000001.1"/>
</dbReference>
<gene>
    <name evidence="3" type="ORF">RI532_03005</name>
</gene>